<dbReference type="Proteomes" id="UP000628775">
    <property type="component" value="Unassembled WGS sequence"/>
</dbReference>
<dbReference type="InterPro" id="IPR023214">
    <property type="entry name" value="HAD_sf"/>
</dbReference>
<dbReference type="InterPro" id="IPR006379">
    <property type="entry name" value="HAD-SF_hydro_IIB"/>
</dbReference>
<evidence type="ECO:0000313" key="2">
    <source>
        <dbReference type="Proteomes" id="UP000628775"/>
    </source>
</evidence>
<dbReference type="AlphaFoldDB" id="A0A8J2YLL7"/>
<dbReference type="PROSITE" id="PS01228">
    <property type="entry name" value="COF_1"/>
    <property type="match status" value="1"/>
</dbReference>
<dbReference type="NCBIfam" id="TIGR01484">
    <property type="entry name" value="HAD-SF-IIB"/>
    <property type="match status" value="1"/>
</dbReference>
<reference evidence="1" key="1">
    <citation type="journal article" date="2014" name="Int. J. Syst. Evol. Microbiol.">
        <title>Complete genome sequence of Corynebacterium casei LMG S-19264T (=DSM 44701T), isolated from a smear-ripened cheese.</title>
        <authorList>
            <consortium name="US DOE Joint Genome Institute (JGI-PGF)"/>
            <person name="Walter F."/>
            <person name="Albersmeier A."/>
            <person name="Kalinowski J."/>
            <person name="Ruckert C."/>
        </authorList>
    </citation>
    <scope>NUCLEOTIDE SEQUENCE</scope>
    <source>
        <strain evidence="1">CGMCC 1.15371</strain>
    </source>
</reference>
<dbReference type="SUPFAM" id="SSF56784">
    <property type="entry name" value="HAD-like"/>
    <property type="match status" value="1"/>
</dbReference>
<dbReference type="GO" id="GO:0005829">
    <property type="term" value="C:cytosol"/>
    <property type="evidence" value="ECO:0007669"/>
    <property type="project" value="TreeGrafter"/>
</dbReference>
<gene>
    <name evidence="1" type="ORF">GCM10011391_32260</name>
</gene>
<dbReference type="Gene3D" id="3.40.50.1000">
    <property type="entry name" value="HAD superfamily/HAD-like"/>
    <property type="match status" value="1"/>
</dbReference>
<dbReference type="GO" id="GO:0016791">
    <property type="term" value="F:phosphatase activity"/>
    <property type="evidence" value="ECO:0007669"/>
    <property type="project" value="TreeGrafter"/>
</dbReference>
<dbReference type="CDD" id="cd07516">
    <property type="entry name" value="HAD_Pase"/>
    <property type="match status" value="1"/>
</dbReference>
<dbReference type="EMBL" id="BMIR01000019">
    <property type="protein sequence ID" value="GGE51028.1"/>
    <property type="molecule type" value="Genomic_DNA"/>
</dbReference>
<dbReference type="GO" id="GO:0000287">
    <property type="term" value="F:magnesium ion binding"/>
    <property type="evidence" value="ECO:0007669"/>
    <property type="project" value="TreeGrafter"/>
</dbReference>
<proteinExistence type="predicted"/>
<dbReference type="Pfam" id="PF08282">
    <property type="entry name" value="Hydrolase_3"/>
    <property type="match status" value="1"/>
</dbReference>
<reference evidence="1" key="2">
    <citation type="submission" date="2020-09" db="EMBL/GenBank/DDBJ databases">
        <authorList>
            <person name="Sun Q."/>
            <person name="Zhou Y."/>
        </authorList>
    </citation>
    <scope>NUCLEOTIDE SEQUENCE</scope>
    <source>
        <strain evidence="1">CGMCC 1.15371</strain>
    </source>
</reference>
<comment type="caution">
    <text evidence="1">The sequence shown here is derived from an EMBL/GenBank/DDBJ whole genome shotgun (WGS) entry which is preliminary data.</text>
</comment>
<protein>
    <submittedName>
        <fullName evidence="1">Haloacid dehalogenase</fullName>
    </submittedName>
</protein>
<dbReference type="PANTHER" id="PTHR10000">
    <property type="entry name" value="PHOSPHOSERINE PHOSPHATASE"/>
    <property type="match status" value="1"/>
</dbReference>
<organism evidence="1 2">
    <name type="scientific">Pullulanibacillus camelliae</name>
    <dbReference type="NCBI Taxonomy" id="1707096"/>
    <lineage>
        <taxon>Bacteria</taxon>
        <taxon>Bacillati</taxon>
        <taxon>Bacillota</taxon>
        <taxon>Bacilli</taxon>
        <taxon>Bacillales</taxon>
        <taxon>Sporolactobacillaceae</taxon>
        <taxon>Pullulanibacillus</taxon>
    </lineage>
</organism>
<dbReference type="SFLD" id="SFLDS00003">
    <property type="entry name" value="Haloacid_Dehalogenase"/>
    <property type="match status" value="1"/>
</dbReference>
<dbReference type="SFLD" id="SFLDG01144">
    <property type="entry name" value="C2.B.4:_PGP_Like"/>
    <property type="match status" value="1"/>
</dbReference>
<dbReference type="InterPro" id="IPR036412">
    <property type="entry name" value="HAD-like_sf"/>
</dbReference>
<dbReference type="SFLD" id="SFLDG01140">
    <property type="entry name" value="C2.B:_Phosphomannomutase_and_P"/>
    <property type="match status" value="1"/>
</dbReference>
<dbReference type="PANTHER" id="PTHR10000:SF23">
    <property type="entry name" value="5-AMINO-6-(5-PHOSPHO-D-RIBITYLAMINO)URACIL PHOSPHATASE YITU"/>
    <property type="match status" value="1"/>
</dbReference>
<evidence type="ECO:0000313" key="1">
    <source>
        <dbReference type="EMBL" id="GGE51028.1"/>
    </source>
</evidence>
<sequence length="268" mass="29806">MNQYLIALDLDGTLLTSDKTISPKTKETLGRVIKAGHKVMIATGRPFRASQEYYHALQLDTPIVNFNGAYIHHPLDPNWGVYHSPLDFKTFHDIMSTCQSYQLKNVVVEVKDEVFINNPDPLLTDLVRIGNPNITYGPIQDHLTQGPTSVLLQTNEQKIDKLINALDTEHANAIEQRSWGYPTHIIEIIKRGINKAIGIEKTAAYYGIPKERMIAFGDEDNDIEMLQYVGQGVAMGNAISALKAIANAVTSSNDEEGIADYLEKTLLA</sequence>
<keyword evidence="2" id="KW-1185">Reference proteome</keyword>
<accession>A0A8J2YLL7</accession>
<name>A0A8J2YLL7_9BACL</name>
<dbReference type="Gene3D" id="3.30.1240.10">
    <property type="match status" value="1"/>
</dbReference>
<dbReference type="InterPro" id="IPR000150">
    <property type="entry name" value="Cof"/>
</dbReference>
<dbReference type="RefSeq" id="WP_188696659.1">
    <property type="nucleotide sequence ID" value="NZ_BMIR01000019.1"/>
</dbReference>
<dbReference type="NCBIfam" id="TIGR00099">
    <property type="entry name" value="Cof-subfamily"/>
    <property type="match status" value="1"/>
</dbReference>